<organism evidence="2 3">
    <name type="scientific">Roseitalea porphyridii</name>
    <dbReference type="NCBI Taxonomy" id="1852022"/>
    <lineage>
        <taxon>Bacteria</taxon>
        <taxon>Pseudomonadati</taxon>
        <taxon>Pseudomonadota</taxon>
        <taxon>Alphaproteobacteria</taxon>
        <taxon>Hyphomicrobiales</taxon>
        <taxon>Ahrensiaceae</taxon>
        <taxon>Roseitalea</taxon>
    </lineage>
</organism>
<reference evidence="2 3" key="1">
    <citation type="journal article" date="2017" name="Int. J. Syst. Evol. Microbiol.">
        <title>Roseitalea porphyridii gen. nov., sp. nov., isolated from a red alga, and reclassification of Hoeflea suaedae Chung et al. 2013 as Pseudohoeflea suaedae gen. nov., comb. nov.</title>
        <authorList>
            <person name="Hyeon J.W."/>
            <person name="Jeong S.E."/>
            <person name="Baek K."/>
            <person name="Jeon C.O."/>
        </authorList>
    </citation>
    <scope>NUCLEOTIDE SEQUENCE [LARGE SCALE GENOMIC DNA]</scope>
    <source>
        <strain evidence="2 3">MA7-20</strain>
    </source>
</reference>
<proteinExistence type="predicted"/>
<dbReference type="GO" id="GO:0030151">
    <property type="term" value="F:molybdenum ion binding"/>
    <property type="evidence" value="ECO:0007669"/>
    <property type="project" value="InterPro"/>
</dbReference>
<dbReference type="InterPro" id="IPR005302">
    <property type="entry name" value="MoCF_Sase_C"/>
</dbReference>
<dbReference type="GO" id="GO:0003824">
    <property type="term" value="F:catalytic activity"/>
    <property type="evidence" value="ECO:0007669"/>
    <property type="project" value="InterPro"/>
</dbReference>
<dbReference type="KEGG" id="rpod:E0E05_06740"/>
<dbReference type="PANTHER" id="PTHR36930:SF1">
    <property type="entry name" value="MOSC DOMAIN-CONTAINING PROTEIN"/>
    <property type="match status" value="1"/>
</dbReference>
<dbReference type="PROSITE" id="PS51340">
    <property type="entry name" value="MOSC"/>
    <property type="match status" value="1"/>
</dbReference>
<protein>
    <submittedName>
        <fullName evidence="2">MOSC domain-containing protein</fullName>
    </submittedName>
</protein>
<keyword evidence="3" id="KW-1185">Reference proteome</keyword>
<evidence type="ECO:0000259" key="1">
    <source>
        <dbReference type="PROSITE" id="PS51340"/>
    </source>
</evidence>
<evidence type="ECO:0000313" key="2">
    <source>
        <dbReference type="EMBL" id="QBK30323.1"/>
    </source>
</evidence>
<dbReference type="PANTHER" id="PTHR36930">
    <property type="entry name" value="METAL-SULFUR CLUSTER BIOSYNTHESIS PROTEINS YUAD-RELATED"/>
    <property type="match status" value="1"/>
</dbReference>
<dbReference type="SUPFAM" id="SSF50800">
    <property type="entry name" value="PK beta-barrel domain-like"/>
    <property type="match status" value="1"/>
</dbReference>
<dbReference type="RefSeq" id="WP_131616023.1">
    <property type="nucleotide sequence ID" value="NZ_CP036532.1"/>
</dbReference>
<dbReference type="Pfam" id="PF03473">
    <property type="entry name" value="MOSC"/>
    <property type="match status" value="1"/>
</dbReference>
<sequence>MSEPFPEIHPAKRIEARVDGLFRADGDSFVTAPVETLELTFEGVPGDIHAGVTRKSGSREPWYERGTEMRNERQLTIVARDELDTVAADMEIAMLAPEWIGANMTLAGVPMLSMLPASTLLFFEGGATVKVDMQNGPCRIAGDSIARHLGREGDQHIALGFPKIAKRRRGVVAWVEKPGTVTMGETVRVHLPEQWVYPL</sequence>
<dbReference type="EMBL" id="CP036532">
    <property type="protein sequence ID" value="QBK30323.1"/>
    <property type="molecule type" value="Genomic_DNA"/>
</dbReference>
<name>A0A4P6V0G8_9HYPH</name>
<dbReference type="InterPro" id="IPR011037">
    <property type="entry name" value="Pyrv_Knase-like_insert_dom_sf"/>
</dbReference>
<dbReference type="GO" id="GO:0030170">
    <property type="term" value="F:pyridoxal phosphate binding"/>
    <property type="evidence" value="ECO:0007669"/>
    <property type="project" value="InterPro"/>
</dbReference>
<dbReference type="Proteomes" id="UP000293719">
    <property type="component" value="Chromosome"/>
</dbReference>
<accession>A0A4P6V0G8</accession>
<dbReference type="OrthoDB" id="9808413at2"/>
<evidence type="ECO:0000313" key="3">
    <source>
        <dbReference type="Proteomes" id="UP000293719"/>
    </source>
</evidence>
<feature type="domain" description="MOSC" evidence="1">
    <location>
        <begin position="31"/>
        <end position="190"/>
    </location>
</feature>
<dbReference type="Gene3D" id="2.40.33.20">
    <property type="entry name" value="PK beta-barrel domain-like"/>
    <property type="match status" value="1"/>
</dbReference>
<gene>
    <name evidence="2" type="ORF">E0E05_06740</name>
</gene>
<dbReference type="GeneID" id="90766987"/>
<dbReference type="InterPro" id="IPR052716">
    <property type="entry name" value="MOSC_domain"/>
</dbReference>
<dbReference type="AlphaFoldDB" id="A0A4P6V0G8"/>